<comment type="caution">
    <text evidence="9">The sequence shown here is derived from an EMBL/GenBank/DDBJ whole genome shotgun (WGS) entry which is preliminary data.</text>
</comment>
<dbReference type="SUPFAM" id="SSF103473">
    <property type="entry name" value="MFS general substrate transporter"/>
    <property type="match status" value="1"/>
</dbReference>
<feature type="transmembrane region" description="Helical" evidence="8">
    <location>
        <begin position="72"/>
        <end position="93"/>
    </location>
</feature>
<feature type="transmembrane region" description="Helical" evidence="8">
    <location>
        <begin position="7"/>
        <end position="28"/>
    </location>
</feature>
<dbReference type="PANTHER" id="PTHR42718:SF46">
    <property type="entry name" value="BLR6921 PROTEIN"/>
    <property type="match status" value="1"/>
</dbReference>
<feature type="region of interest" description="Disordered" evidence="7">
    <location>
        <begin position="123"/>
        <end position="148"/>
    </location>
</feature>
<organism evidence="9 10">
    <name type="scientific">Lentilactobacillus kosonis</name>
    <dbReference type="NCBI Taxonomy" id="2810561"/>
    <lineage>
        <taxon>Bacteria</taxon>
        <taxon>Bacillati</taxon>
        <taxon>Bacillota</taxon>
        <taxon>Bacilli</taxon>
        <taxon>Lactobacillales</taxon>
        <taxon>Lactobacillaceae</taxon>
        <taxon>Lentilactobacillus</taxon>
    </lineage>
</organism>
<dbReference type="EMBL" id="BEXA01000002">
    <property type="protein sequence ID" value="GAY73167.1"/>
    <property type="molecule type" value="Genomic_DNA"/>
</dbReference>
<reference evidence="9 10" key="1">
    <citation type="submission" date="2017-11" db="EMBL/GenBank/DDBJ databases">
        <title>Draft Genome Sequence of Lactobacillus curieae NBRC 111893 isolated from Koso, a Japanese sugar-Vegetable Fermented Beverage.</title>
        <authorList>
            <person name="Chiou T.Y."/>
            <person name="Oshima K."/>
            <person name="Suda W."/>
            <person name="Hattori M."/>
            <person name="Takahashi T."/>
        </authorList>
    </citation>
    <scope>NUCLEOTIDE SEQUENCE [LARGE SCALE GENOMIC DNA]</scope>
    <source>
        <strain evidence="9 10">NBRC111893</strain>
    </source>
</reference>
<evidence type="ECO:0000256" key="3">
    <source>
        <dbReference type="ARBA" id="ARBA00022475"/>
    </source>
</evidence>
<evidence type="ECO:0000256" key="5">
    <source>
        <dbReference type="ARBA" id="ARBA00022989"/>
    </source>
</evidence>
<evidence type="ECO:0000256" key="8">
    <source>
        <dbReference type="SAM" id="Phobius"/>
    </source>
</evidence>
<evidence type="ECO:0000256" key="2">
    <source>
        <dbReference type="ARBA" id="ARBA00022448"/>
    </source>
</evidence>
<dbReference type="AlphaFoldDB" id="A0A401FLE8"/>
<keyword evidence="3" id="KW-1003">Cell membrane</keyword>
<evidence type="ECO:0000256" key="1">
    <source>
        <dbReference type="ARBA" id="ARBA00004651"/>
    </source>
</evidence>
<keyword evidence="2" id="KW-0813">Transport</keyword>
<dbReference type="Proteomes" id="UP000286974">
    <property type="component" value="Unassembled WGS sequence"/>
</dbReference>
<protein>
    <submittedName>
        <fullName evidence="9">Putative MDR permease</fullName>
    </submittedName>
</protein>
<keyword evidence="6 8" id="KW-0472">Membrane</keyword>
<comment type="subcellular location">
    <subcellularLocation>
        <location evidence="1">Cell membrane</location>
        <topology evidence="1">Multi-pass membrane protein</topology>
    </subcellularLocation>
</comment>
<dbReference type="PANTHER" id="PTHR42718">
    <property type="entry name" value="MAJOR FACILITATOR SUPERFAMILY MULTIDRUG TRANSPORTER MFSC"/>
    <property type="match status" value="1"/>
</dbReference>
<keyword evidence="4 8" id="KW-0812">Transmembrane</keyword>
<gene>
    <name evidence="9" type="ORF">NBRC111893_1313</name>
</gene>
<evidence type="ECO:0000256" key="6">
    <source>
        <dbReference type="ARBA" id="ARBA00023136"/>
    </source>
</evidence>
<dbReference type="InterPro" id="IPR036259">
    <property type="entry name" value="MFS_trans_sf"/>
</dbReference>
<feature type="transmembrane region" description="Helical" evidence="8">
    <location>
        <begin position="34"/>
        <end position="60"/>
    </location>
</feature>
<evidence type="ECO:0000256" key="7">
    <source>
        <dbReference type="SAM" id="MobiDB-lite"/>
    </source>
</evidence>
<proteinExistence type="predicted"/>
<evidence type="ECO:0000256" key="4">
    <source>
        <dbReference type="ARBA" id="ARBA00022692"/>
    </source>
</evidence>
<name>A0A401FLE8_9LACO</name>
<keyword evidence="10" id="KW-1185">Reference proteome</keyword>
<dbReference type="GO" id="GO:0005886">
    <property type="term" value="C:plasma membrane"/>
    <property type="evidence" value="ECO:0007669"/>
    <property type="project" value="UniProtKB-SubCell"/>
</dbReference>
<accession>A0A401FLE8</accession>
<sequence length="244" mass="26772">MIDKIGARIVIFAGFALMFAGYVTFSLIDPNYYSQVLIACLLLGSGFGIIAGPVVMLGAADFTGELLTASQSVIGVFRQIGSVLAVAIFVSSLSGNLVTAQTRIINNSNQYIAQTNLPNSTKAKVRQQVESKAHQGSNKSATKQTGISTNQKDQIIESQYHKIISSQNHQLSSVMKAKIHAQVTDTVSHEFNRQNNIVHRIIRHVKLTSKHELTHAFIRPYQIAVPFVGLSSLVSLLFYKRKSR</sequence>
<evidence type="ECO:0000313" key="9">
    <source>
        <dbReference type="EMBL" id="GAY73167.1"/>
    </source>
</evidence>
<keyword evidence="5 8" id="KW-1133">Transmembrane helix</keyword>
<evidence type="ECO:0000313" key="10">
    <source>
        <dbReference type="Proteomes" id="UP000286974"/>
    </source>
</evidence>
<feature type="compositionally biased region" description="Polar residues" evidence="7">
    <location>
        <begin position="134"/>
        <end position="148"/>
    </location>
</feature>
<dbReference type="Gene3D" id="1.20.1250.20">
    <property type="entry name" value="MFS general substrate transporter like domains"/>
    <property type="match status" value="1"/>
</dbReference>